<evidence type="ECO:0000313" key="2">
    <source>
        <dbReference type="EMBL" id="KIJ95671.1"/>
    </source>
</evidence>
<dbReference type="Proteomes" id="UP000054477">
    <property type="component" value="Unassembled WGS sequence"/>
</dbReference>
<gene>
    <name evidence="2" type="ORF">K443DRAFT_11222</name>
</gene>
<protein>
    <submittedName>
        <fullName evidence="2">Unplaced genomic scaffold K443scaffold_212, whole genome shotgun sequence</fullName>
    </submittedName>
</protein>
<reference evidence="2 3" key="1">
    <citation type="submission" date="2014-04" db="EMBL/GenBank/DDBJ databases">
        <authorList>
            <consortium name="DOE Joint Genome Institute"/>
            <person name="Kuo A."/>
            <person name="Kohler A."/>
            <person name="Nagy L.G."/>
            <person name="Floudas D."/>
            <person name="Copeland A."/>
            <person name="Barry K.W."/>
            <person name="Cichocki N."/>
            <person name="Veneault-Fourrey C."/>
            <person name="LaButti K."/>
            <person name="Lindquist E.A."/>
            <person name="Lipzen A."/>
            <person name="Lundell T."/>
            <person name="Morin E."/>
            <person name="Murat C."/>
            <person name="Sun H."/>
            <person name="Tunlid A."/>
            <person name="Henrissat B."/>
            <person name="Grigoriev I.V."/>
            <person name="Hibbett D.S."/>
            <person name="Martin F."/>
            <person name="Nordberg H.P."/>
            <person name="Cantor M.N."/>
            <person name="Hua S.X."/>
        </authorList>
    </citation>
    <scope>NUCLEOTIDE SEQUENCE [LARGE SCALE GENOMIC DNA]</scope>
    <source>
        <strain evidence="2 3">LaAM-08-1</strain>
    </source>
</reference>
<name>A0A0C9XD63_9AGAR</name>
<accession>A0A0C9XD63</accession>
<proteinExistence type="predicted"/>
<feature type="region of interest" description="Disordered" evidence="1">
    <location>
        <begin position="45"/>
        <end position="84"/>
    </location>
</feature>
<organism evidence="2 3">
    <name type="scientific">Laccaria amethystina LaAM-08-1</name>
    <dbReference type="NCBI Taxonomy" id="1095629"/>
    <lineage>
        <taxon>Eukaryota</taxon>
        <taxon>Fungi</taxon>
        <taxon>Dikarya</taxon>
        <taxon>Basidiomycota</taxon>
        <taxon>Agaricomycotina</taxon>
        <taxon>Agaricomycetes</taxon>
        <taxon>Agaricomycetidae</taxon>
        <taxon>Agaricales</taxon>
        <taxon>Agaricineae</taxon>
        <taxon>Hydnangiaceae</taxon>
        <taxon>Laccaria</taxon>
    </lineage>
</organism>
<keyword evidence="3" id="KW-1185">Reference proteome</keyword>
<evidence type="ECO:0000256" key="1">
    <source>
        <dbReference type="SAM" id="MobiDB-lite"/>
    </source>
</evidence>
<evidence type="ECO:0000313" key="3">
    <source>
        <dbReference type="Proteomes" id="UP000054477"/>
    </source>
</evidence>
<dbReference type="EMBL" id="KN838747">
    <property type="protein sequence ID" value="KIJ95671.1"/>
    <property type="molecule type" value="Genomic_DNA"/>
</dbReference>
<dbReference type="AlphaFoldDB" id="A0A0C9XD63"/>
<reference evidence="3" key="2">
    <citation type="submission" date="2015-01" db="EMBL/GenBank/DDBJ databases">
        <title>Evolutionary Origins and Diversification of the Mycorrhizal Mutualists.</title>
        <authorList>
            <consortium name="DOE Joint Genome Institute"/>
            <consortium name="Mycorrhizal Genomics Consortium"/>
            <person name="Kohler A."/>
            <person name="Kuo A."/>
            <person name="Nagy L.G."/>
            <person name="Floudas D."/>
            <person name="Copeland A."/>
            <person name="Barry K.W."/>
            <person name="Cichocki N."/>
            <person name="Veneault-Fourrey C."/>
            <person name="LaButti K."/>
            <person name="Lindquist E.A."/>
            <person name="Lipzen A."/>
            <person name="Lundell T."/>
            <person name="Morin E."/>
            <person name="Murat C."/>
            <person name="Riley R."/>
            <person name="Ohm R."/>
            <person name="Sun H."/>
            <person name="Tunlid A."/>
            <person name="Henrissat B."/>
            <person name="Grigoriev I.V."/>
            <person name="Hibbett D.S."/>
            <person name="Martin F."/>
        </authorList>
    </citation>
    <scope>NUCLEOTIDE SEQUENCE [LARGE SCALE GENOMIC DNA]</scope>
    <source>
        <strain evidence="3">LaAM-08-1</strain>
    </source>
</reference>
<dbReference type="HOGENOM" id="CLU_2527801_0_0_1"/>
<sequence>MKVVALNSMNDNIVVRCRLFGQQHDKTITATSWFVTWIRDDNGGHGHIIPPQNQPWLTMTTNDTTTNEHHTTQPRRNNEPQPAA</sequence>